<dbReference type="InterPro" id="IPR036291">
    <property type="entry name" value="NAD(P)-bd_dom_sf"/>
</dbReference>
<dbReference type="InterPro" id="IPR013149">
    <property type="entry name" value="ADH-like_C"/>
</dbReference>
<comment type="similarity">
    <text evidence="2 7">Belongs to the zinc-containing alcohol dehydrogenase family.</text>
</comment>
<dbReference type="InterPro" id="IPR011032">
    <property type="entry name" value="GroES-like_sf"/>
</dbReference>
<evidence type="ECO:0000313" key="9">
    <source>
        <dbReference type="EMBL" id="RYC07300.1"/>
    </source>
</evidence>
<evidence type="ECO:0000256" key="5">
    <source>
        <dbReference type="ARBA" id="ARBA00023002"/>
    </source>
</evidence>
<dbReference type="Pfam" id="PF08240">
    <property type="entry name" value="ADH_N"/>
    <property type="match status" value="1"/>
</dbReference>
<dbReference type="InterPro" id="IPR013154">
    <property type="entry name" value="ADH-like_N"/>
</dbReference>
<dbReference type="OrthoDB" id="334894at2"/>
<dbReference type="PANTHER" id="PTHR43880">
    <property type="entry name" value="ALCOHOL DEHYDROGENASE"/>
    <property type="match status" value="1"/>
</dbReference>
<evidence type="ECO:0000256" key="4">
    <source>
        <dbReference type="ARBA" id="ARBA00022833"/>
    </source>
</evidence>
<evidence type="ECO:0000313" key="10">
    <source>
        <dbReference type="Proteomes" id="UP000291101"/>
    </source>
</evidence>
<protein>
    <submittedName>
        <fullName evidence="9">Dehydrogenase</fullName>
    </submittedName>
</protein>
<dbReference type="SUPFAM" id="SSF50129">
    <property type="entry name" value="GroES-like"/>
    <property type="match status" value="1"/>
</dbReference>
<evidence type="ECO:0000256" key="1">
    <source>
        <dbReference type="ARBA" id="ARBA00001947"/>
    </source>
</evidence>
<evidence type="ECO:0000256" key="3">
    <source>
        <dbReference type="ARBA" id="ARBA00022723"/>
    </source>
</evidence>
<evidence type="ECO:0000256" key="7">
    <source>
        <dbReference type="RuleBase" id="RU361277"/>
    </source>
</evidence>
<proteinExistence type="inferred from homology"/>
<keyword evidence="4 7" id="KW-0862">Zinc</keyword>
<dbReference type="Gene3D" id="3.90.180.10">
    <property type="entry name" value="Medium-chain alcohol dehydrogenases, catalytic domain"/>
    <property type="match status" value="1"/>
</dbReference>
<comment type="caution">
    <text evidence="9">The sequence shown here is derived from an EMBL/GenBank/DDBJ whole genome shotgun (WGS) entry which is preliminary data.</text>
</comment>
<keyword evidence="3 7" id="KW-0479">Metal-binding</keyword>
<dbReference type="GO" id="GO:0051903">
    <property type="term" value="F:S-(hydroxymethyl)glutathione dehydrogenase [NAD(P)+] activity"/>
    <property type="evidence" value="ECO:0007669"/>
    <property type="project" value="TreeGrafter"/>
</dbReference>
<feature type="domain" description="Enoyl reductase (ER)" evidence="8">
    <location>
        <begin position="10"/>
        <end position="359"/>
    </location>
</feature>
<dbReference type="PROSITE" id="PS00059">
    <property type="entry name" value="ADH_ZINC"/>
    <property type="match status" value="1"/>
</dbReference>
<reference evidence="9 10" key="1">
    <citation type="submission" date="2019-01" db="EMBL/GenBank/DDBJ databases">
        <title>Novel species of Nocardioides.</title>
        <authorList>
            <person name="Liu Q."/>
            <person name="X Y.-H."/>
        </authorList>
    </citation>
    <scope>NUCLEOTIDE SEQUENCE [LARGE SCALE GENOMIC DNA]</scope>
    <source>
        <strain evidence="9 10">HLT2-9</strain>
    </source>
</reference>
<dbReference type="GO" id="GO:0046294">
    <property type="term" value="P:formaldehyde catabolic process"/>
    <property type="evidence" value="ECO:0007669"/>
    <property type="project" value="TreeGrafter"/>
</dbReference>
<dbReference type="InterPro" id="IPR002328">
    <property type="entry name" value="ADH_Zn_CS"/>
</dbReference>
<dbReference type="InterPro" id="IPR020843">
    <property type="entry name" value="ER"/>
</dbReference>
<evidence type="ECO:0000256" key="6">
    <source>
        <dbReference type="ARBA" id="ARBA00023027"/>
    </source>
</evidence>
<dbReference type="AlphaFoldDB" id="A0A4Q2SSI2"/>
<dbReference type="FunFam" id="3.40.50.720:FF:000003">
    <property type="entry name" value="S-(hydroxymethyl)glutathione dehydrogenase"/>
    <property type="match status" value="1"/>
</dbReference>
<dbReference type="PANTHER" id="PTHR43880:SF12">
    <property type="entry name" value="ALCOHOL DEHYDROGENASE CLASS-3"/>
    <property type="match status" value="1"/>
</dbReference>
<sequence length="365" mass="37305">MRAAVFTDPSRPVEILDVQLAPPGPTEVKVAIAAAGVCHSDLHVRRGDWELPLPLVMGHEGSGVVTEVGASVTHLVPGDHVVLSWVAPCGKCRYCLKGLDVRCEVAATTVALGGGLNDGTTRLSVDGSPIHHYLGTSSFAEQAVVPAAGAIKVRSDAPLEAISLVGCAVATGVGAVRHTAGVPTGATVAVVGCGGVGLSIVQGARMAGAERIVAIDVRSEKLSLARTFGATDVVDASSTDAVAAVLDLLHEGVDFAFDAIGKSATTGQCLALLGLGGAAVVVGIPAAGVTATFEPQVLVDRDQRIMGSNYGGIRPSIDIPWLVDQYMEGTLMIDELISARRPLADAEQALLDLEGGAVLRQLLIP</sequence>
<keyword evidence="6" id="KW-0520">NAD</keyword>
<dbReference type="SMART" id="SM00829">
    <property type="entry name" value="PKS_ER"/>
    <property type="match status" value="1"/>
</dbReference>
<accession>A0A4Q2SSI2</accession>
<evidence type="ECO:0000259" key="8">
    <source>
        <dbReference type="SMART" id="SM00829"/>
    </source>
</evidence>
<dbReference type="GO" id="GO:0008270">
    <property type="term" value="F:zinc ion binding"/>
    <property type="evidence" value="ECO:0007669"/>
    <property type="project" value="InterPro"/>
</dbReference>
<dbReference type="SUPFAM" id="SSF51735">
    <property type="entry name" value="NAD(P)-binding Rossmann-fold domains"/>
    <property type="match status" value="1"/>
</dbReference>
<dbReference type="Proteomes" id="UP000291101">
    <property type="component" value="Unassembled WGS sequence"/>
</dbReference>
<name>A0A4Q2SSI2_9ACTN</name>
<dbReference type="Pfam" id="PF00107">
    <property type="entry name" value="ADH_zinc_N"/>
    <property type="match status" value="1"/>
</dbReference>
<dbReference type="EMBL" id="SDWV01000016">
    <property type="protein sequence ID" value="RYC07300.1"/>
    <property type="molecule type" value="Genomic_DNA"/>
</dbReference>
<comment type="cofactor">
    <cofactor evidence="1 7">
        <name>Zn(2+)</name>
        <dbReference type="ChEBI" id="CHEBI:29105"/>
    </cofactor>
</comment>
<keyword evidence="10" id="KW-1185">Reference proteome</keyword>
<dbReference type="GO" id="GO:0005829">
    <property type="term" value="C:cytosol"/>
    <property type="evidence" value="ECO:0007669"/>
    <property type="project" value="TreeGrafter"/>
</dbReference>
<gene>
    <name evidence="9" type="ORF">EUA94_15460</name>
</gene>
<dbReference type="Gene3D" id="3.40.50.720">
    <property type="entry name" value="NAD(P)-binding Rossmann-like Domain"/>
    <property type="match status" value="1"/>
</dbReference>
<keyword evidence="5" id="KW-0560">Oxidoreductase</keyword>
<organism evidence="9 10">
    <name type="scientific">Nocardioides zhouii</name>
    <dbReference type="NCBI Taxonomy" id="1168729"/>
    <lineage>
        <taxon>Bacteria</taxon>
        <taxon>Bacillati</taxon>
        <taxon>Actinomycetota</taxon>
        <taxon>Actinomycetes</taxon>
        <taxon>Propionibacteriales</taxon>
        <taxon>Nocardioidaceae</taxon>
        <taxon>Nocardioides</taxon>
    </lineage>
</organism>
<evidence type="ECO:0000256" key="2">
    <source>
        <dbReference type="ARBA" id="ARBA00008072"/>
    </source>
</evidence>